<evidence type="ECO:0000313" key="4">
    <source>
        <dbReference type="EMBL" id="MVA99664.1"/>
    </source>
</evidence>
<dbReference type="Proteomes" id="UP000463224">
    <property type="component" value="Unassembled WGS sequence"/>
</dbReference>
<evidence type="ECO:0000256" key="2">
    <source>
        <dbReference type="SAM" id="MobiDB-lite"/>
    </source>
</evidence>
<dbReference type="PANTHER" id="PTHR22602">
    <property type="entry name" value="TRANSFERASE CAF17, MITOCHONDRIAL-RELATED"/>
    <property type="match status" value="1"/>
</dbReference>
<comment type="caution">
    <text evidence="4">The sequence shown here is derived from an EMBL/GenBank/DDBJ whole genome shotgun (WGS) entry which is preliminary data.</text>
</comment>
<dbReference type="PIRSF" id="PIRSF006487">
    <property type="entry name" value="GcvT"/>
    <property type="match status" value="1"/>
</dbReference>
<dbReference type="Pfam" id="PF25455">
    <property type="entry name" value="Beta-barrel_CAF17_C"/>
    <property type="match status" value="1"/>
</dbReference>
<sequence length="297" mass="31505">MPTTRLDDRALLSVHGPDAESLLQNVVTPDLAALGESAVKPGALLTPQGKILFDFLIARDGEAGFVLECRADIAEDFLRRLMLYKLRAKVDLTKQDQGPVLVSWQNESDGSHPDSSVSHNDSGVLTDTRFPERLSVRRHHHPAPDARPDANGETWTRLRIEHGVAESGTDYALGDVFPHDVLLDQNGGVGLRKGCFVGQEVVSRMHHRGTARRRLLIARAASPLPAPGTSVTADGRAIGTLGSVAGGTGLAIVRIDRVKEAIDAGTTISAGAVGVTLEIPPGMGFSFPEPAAGGADR</sequence>
<dbReference type="InterPro" id="IPR027266">
    <property type="entry name" value="TrmE/GcvT-like"/>
</dbReference>
<dbReference type="PANTHER" id="PTHR22602:SF0">
    <property type="entry name" value="TRANSFERASE CAF17, MITOCHONDRIAL-RELATED"/>
    <property type="match status" value="1"/>
</dbReference>
<dbReference type="AlphaFoldDB" id="A0A844QM61"/>
<dbReference type="GO" id="GO:0016226">
    <property type="term" value="P:iron-sulfur cluster assembly"/>
    <property type="evidence" value="ECO:0007669"/>
    <property type="project" value="TreeGrafter"/>
</dbReference>
<dbReference type="InterPro" id="IPR017703">
    <property type="entry name" value="YgfZ/GCV_T_CS"/>
</dbReference>
<accession>A0A844QM61</accession>
<dbReference type="InterPro" id="IPR057460">
    <property type="entry name" value="CAF17_C"/>
</dbReference>
<keyword evidence="1" id="KW-0809">Transit peptide</keyword>
<evidence type="ECO:0000256" key="1">
    <source>
        <dbReference type="ARBA" id="ARBA00022946"/>
    </source>
</evidence>
<proteinExistence type="predicted"/>
<dbReference type="RefSeq" id="WP_156715101.1">
    <property type="nucleotide sequence ID" value="NZ_WPHG01000007.1"/>
</dbReference>
<feature type="region of interest" description="Disordered" evidence="2">
    <location>
        <begin position="103"/>
        <end position="124"/>
    </location>
</feature>
<dbReference type="SUPFAM" id="SSF103025">
    <property type="entry name" value="Folate-binding domain"/>
    <property type="match status" value="1"/>
</dbReference>
<dbReference type="Gene3D" id="3.30.1360.120">
    <property type="entry name" value="Probable tRNA modification gtpase trme, domain 1"/>
    <property type="match status" value="1"/>
</dbReference>
<gene>
    <name evidence="4" type="ORF">GN330_20640</name>
</gene>
<evidence type="ECO:0000259" key="3">
    <source>
        <dbReference type="Pfam" id="PF25455"/>
    </source>
</evidence>
<keyword evidence="5" id="KW-1185">Reference proteome</keyword>
<dbReference type="InterPro" id="IPR045179">
    <property type="entry name" value="YgfZ/GcvT"/>
</dbReference>
<dbReference type="NCBIfam" id="TIGR03317">
    <property type="entry name" value="ygfZ_signature"/>
    <property type="match status" value="1"/>
</dbReference>
<feature type="domain" description="CAF17 C-terminal" evidence="3">
    <location>
        <begin position="212"/>
        <end position="283"/>
    </location>
</feature>
<name>A0A844QM61_9HYPH</name>
<evidence type="ECO:0000313" key="5">
    <source>
        <dbReference type="Proteomes" id="UP000463224"/>
    </source>
</evidence>
<organism evidence="4 5">
    <name type="scientific">Nitratireductor arenosus</name>
    <dbReference type="NCBI Taxonomy" id="2682096"/>
    <lineage>
        <taxon>Bacteria</taxon>
        <taxon>Pseudomonadati</taxon>
        <taxon>Pseudomonadota</taxon>
        <taxon>Alphaproteobacteria</taxon>
        <taxon>Hyphomicrobiales</taxon>
        <taxon>Phyllobacteriaceae</taxon>
        <taxon>Nitratireductor</taxon>
    </lineage>
</organism>
<reference evidence="4 5" key="1">
    <citation type="submission" date="2019-12" db="EMBL/GenBank/DDBJ databases">
        <title>Nitratireductor arenosus sp. nov., Isolated from sea sand, Jeju island, South Korea.</title>
        <authorList>
            <person name="Kim W."/>
        </authorList>
    </citation>
    <scope>NUCLEOTIDE SEQUENCE [LARGE SCALE GENOMIC DNA]</scope>
    <source>
        <strain evidence="4 5">CAU 1489</strain>
    </source>
</reference>
<dbReference type="EMBL" id="WPHG01000007">
    <property type="protein sequence ID" value="MVA99664.1"/>
    <property type="molecule type" value="Genomic_DNA"/>
</dbReference>
<protein>
    <submittedName>
        <fullName evidence="4">Folate-binding protein</fullName>
    </submittedName>
</protein>